<dbReference type="RefSeq" id="WP_111480456.1">
    <property type="nucleotide sequence ID" value="NZ_QHKM01000012.1"/>
</dbReference>
<feature type="transmembrane region" description="Helical" evidence="1">
    <location>
        <begin position="71"/>
        <end position="88"/>
    </location>
</feature>
<sequence>MIRRLFHRLRPLLPYLNILLAGGAYVANQYFIQGFCQPVRWAAWVLALSTAAFLGWPWLLRAPRAVRATALLLQGLAFTVCLYCAWFIGLEWTYYLLSLFMGWLLFPLLLWVPVFFGVQLWQRMRTAALPYARLWFALGALAPLPAQLGAEWQYRQFRAAIRQVRINPDYDFPGYTAAMRRVLPRSYVTERVLGLRFRYHTYPNFLEDGWRPPLHDPLLTVLMRGEVYWSDPLHKLGNERRALLYRLVFPERPVKADCACAHVGDAQSYLYWHPEWNPPGMPRSWAGLDSLHAL</sequence>
<feature type="transmembrane region" description="Helical" evidence="1">
    <location>
        <begin position="12"/>
        <end position="32"/>
    </location>
</feature>
<keyword evidence="1" id="KW-0812">Transmembrane</keyword>
<evidence type="ECO:0000256" key="1">
    <source>
        <dbReference type="SAM" id="Phobius"/>
    </source>
</evidence>
<dbReference type="AlphaFoldDB" id="A0A328B705"/>
<feature type="transmembrane region" description="Helical" evidence="1">
    <location>
        <begin position="38"/>
        <end position="59"/>
    </location>
</feature>
<keyword evidence="1" id="KW-0472">Membrane</keyword>
<evidence type="ECO:0000313" key="2">
    <source>
        <dbReference type="EMBL" id="RAK62659.1"/>
    </source>
</evidence>
<keyword evidence="3" id="KW-1185">Reference proteome</keyword>
<keyword evidence="1" id="KW-1133">Transmembrane helix</keyword>
<dbReference type="EMBL" id="QHKM01000012">
    <property type="protein sequence ID" value="RAK62659.1"/>
    <property type="molecule type" value="Genomic_DNA"/>
</dbReference>
<feature type="transmembrane region" description="Helical" evidence="1">
    <location>
        <begin position="94"/>
        <end position="116"/>
    </location>
</feature>
<proteinExistence type="predicted"/>
<organism evidence="2 3">
    <name type="scientific">Hymenobacter edaphi</name>
    <dbReference type="NCBI Taxonomy" id="2211146"/>
    <lineage>
        <taxon>Bacteria</taxon>
        <taxon>Pseudomonadati</taxon>
        <taxon>Bacteroidota</taxon>
        <taxon>Cytophagia</taxon>
        <taxon>Cytophagales</taxon>
        <taxon>Hymenobacteraceae</taxon>
        <taxon>Hymenobacter</taxon>
    </lineage>
</organism>
<name>A0A328B705_9BACT</name>
<gene>
    <name evidence="2" type="ORF">DLM85_22590</name>
</gene>
<dbReference type="OrthoDB" id="877073at2"/>
<comment type="caution">
    <text evidence="2">The sequence shown here is derived from an EMBL/GenBank/DDBJ whole genome shotgun (WGS) entry which is preliminary data.</text>
</comment>
<protein>
    <submittedName>
        <fullName evidence="2">Uncharacterized protein</fullName>
    </submittedName>
</protein>
<accession>A0A328B705</accession>
<reference evidence="3" key="1">
    <citation type="submission" date="2018-05" db="EMBL/GenBank/DDBJ databases">
        <authorList>
            <person name="Nie L."/>
        </authorList>
    </citation>
    <scope>NUCLEOTIDE SEQUENCE [LARGE SCALE GENOMIC DNA]</scope>
    <source>
        <strain evidence="3">NL</strain>
    </source>
</reference>
<dbReference type="Proteomes" id="UP000248553">
    <property type="component" value="Unassembled WGS sequence"/>
</dbReference>
<evidence type="ECO:0000313" key="3">
    <source>
        <dbReference type="Proteomes" id="UP000248553"/>
    </source>
</evidence>